<evidence type="ECO:0000313" key="2">
    <source>
        <dbReference type="Proteomes" id="UP000268229"/>
    </source>
</evidence>
<gene>
    <name evidence="1" type="ORF">NCTC12227_00430</name>
</gene>
<dbReference type="OrthoDB" id="9429377at2"/>
<reference evidence="1 2" key="1">
    <citation type="submission" date="2018-12" db="EMBL/GenBank/DDBJ databases">
        <authorList>
            <consortium name="Pathogen Informatics"/>
        </authorList>
    </citation>
    <scope>NUCLEOTIDE SEQUENCE [LARGE SCALE GENOMIC DNA]</scope>
    <source>
        <strain evidence="1 2">NCTC12227</strain>
    </source>
</reference>
<evidence type="ECO:0000313" key="1">
    <source>
        <dbReference type="EMBL" id="VEJ20720.1"/>
    </source>
</evidence>
<dbReference type="AlphaFoldDB" id="A0A3S5BV75"/>
<dbReference type="Proteomes" id="UP000268229">
    <property type="component" value="Chromosome"/>
</dbReference>
<dbReference type="RefSeq" id="WP_126304013.1">
    <property type="nucleotide sequence ID" value="NZ_LR134516.1"/>
</dbReference>
<dbReference type="EMBL" id="LR134516">
    <property type="protein sequence ID" value="VEJ20720.1"/>
    <property type="molecule type" value="Genomic_DNA"/>
</dbReference>
<dbReference type="KEGG" id="nani:NCTC12227_00430"/>
<organism evidence="1 2">
    <name type="scientific">Neisseria animaloris</name>
    <dbReference type="NCBI Taxonomy" id="326522"/>
    <lineage>
        <taxon>Bacteria</taxon>
        <taxon>Pseudomonadati</taxon>
        <taxon>Pseudomonadota</taxon>
        <taxon>Betaproteobacteria</taxon>
        <taxon>Neisseriales</taxon>
        <taxon>Neisseriaceae</taxon>
        <taxon>Neisseria</taxon>
    </lineage>
</organism>
<proteinExistence type="predicted"/>
<keyword evidence="2" id="KW-1185">Reference proteome</keyword>
<sequence>MMIKNLKLENSVATGNIELSCKNRIEYVDIIFDDESNNIENVLKIQPIIHKVEKFFKDFDIDKLLLMIAKEVNEACYEQSDYQPKESDNIKLADNLQIVNIYAYLTDMVITFYSPLFLPDMNISCQIIYRNKEVENLEIYDK</sequence>
<accession>A0A3S5BV75</accession>
<protein>
    <submittedName>
        <fullName evidence="1">Uncharacterized protein</fullName>
    </submittedName>
</protein>
<name>A0A3S5BV75_9NEIS</name>